<accession>A0A919N8X7</accession>
<organism evidence="6 7">
    <name type="scientific">Actinoplanes siamensis</name>
    <dbReference type="NCBI Taxonomy" id="1223317"/>
    <lineage>
        <taxon>Bacteria</taxon>
        <taxon>Bacillati</taxon>
        <taxon>Actinomycetota</taxon>
        <taxon>Actinomycetes</taxon>
        <taxon>Micromonosporales</taxon>
        <taxon>Micromonosporaceae</taxon>
        <taxon>Actinoplanes</taxon>
    </lineage>
</organism>
<dbReference type="EMBL" id="BOMW01000037">
    <property type="protein sequence ID" value="GIF06679.1"/>
    <property type="molecule type" value="Genomic_DNA"/>
</dbReference>
<reference evidence="6" key="1">
    <citation type="submission" date="2021-01" db="EMBL/GenBank/DDBJ databases">
        <title>Whole genome shotgun sequence of Actinoplanes siamensis NBRC 109076.</title>
        <authorList>
            <person name="Komaki H."/>
            <person name="Tamura T."/>
        </authorList>
    </citation>
    <scope>NUCLEOTIDE SEQUENCE</scope>
    <source>
        <strain evidence="6">NBRC 109076</strain>
    </source>
</reference>
<evidence type="ECO:0000256" key="2">
    <source>
        <dbReference type="ARBA" id="ARBA00023015"/>
    </source>
</evidence>
<dbReference type="PANTHER" id="PTHR30118:SF15">
    <property type="entry name" value="TRANSCRIPTIONAL REGULATORY PROTEIN"/>
    <property type="match status" value="1"/>
</dbReference>
<evidence type="ECO:0000256" key="3">
    <source>
        <dbReference type="ARBA" id="ARBA00023125"/>
    </source>
</evidence>
<evidence type="ECO:0000256" key="1">
    <source>
        <dbReference type="ARBA" id="ARBA00009437"/>
    </source>
</evidence>
<dbReference type="CDD" id="cd08460">
    <property type="entry name" value="PBP2_DntR_like_1"/>
    <property type="match status" value="1"/>
</dbReference>
<proteinExistence type="inferred from homology"/>
<keyword evidence="4" id="KW-0804">Transcription</keyword>
<dbReference type="InterPro" id="IPR000847">
    <property type="entry name" value="LysR_HTH_N"/>
</dbReference>
<name>A0A919N8X7_9ACTN</name>
<evidence type="ECO:0000313" key="6">
    <source>
        <dbReference type="EMBL" id="GIF06679.1"/>
    </source>
</evidence>
<dbReference type="PROSITE" id="PS50931">
    <property type="entry name" value="HTH_LYSR"/>
    <property type="match status" value="1"/>
</dbReference>
<keyword evidence="2" id="KW-0805">Transcription regulation</keyword>
<dbReference type="SUPFAM" id="SSF53850">
    <property type="entry name" value="Periplasmic binding protein-like II"/>
    <property type="match status" value="1"/>
</dbReference>
<evidence type="ECO:0000259" key="5">
    <source>
        <dbReference type="PROSITE" id="PS50931"/>
    </source>
</evidence>
<dbReference type="Pfam" id="PF00126">
    <property type="entry name" value="HTH_1"/>
    <property type="match status" value="1"/>
</dbReference>
<dbReference type="InterPro" id="IPR005119">
    <property type="entry name" value="LysR_subst-bd"/>
</dbReference>
<comment type="similarity">
    <text evidence="1">Belongs to the LysR transcriptional regulatory family.</text>
</comment>
<dbReference type="Proteomes" id="UP000629619">
    <property type="component" value="Unassembled WGS sequence"/>
</dbReference>
<dbReference type="AlphaFoldDB" id="A0A919N8X7"/>
<evidence type="ECO:0000256" key="4">
    <source>
        <dbReference type="ARBA" id="ARBA00023163"/>
    </source>
</evidence>
<evidence type="ECO:0000313" key="7">
    <source>
        <dbReference type="Proteomes" id="UP000629619"/>
    </source>
</evidence>
<comment type="caution">
    <text evidence="6">The sequence shown here is derived from an EMBL/GenBank/DDBJ whole genome shotgun (WGS) entry which is preliminary data.</text>
</comment>
<gene>
    <name evidence="6" type="ORF">Asi03nite_42170</name>
</gene>
<dbReference type="PANTHER" id="PTHR30118">
    <property type="entry name" value="HTH-TYPE TRANSCRIPTIONAL REGULATOR LEUO-RELATED"/>
    <property type="match status" value="1"/>
</dbReference>
<dbReference type="InterPro" id="IPR050389">
    <property type="entry name" value="LysR-type_TF"/>
</dbReference>
<dbReference type="GO" id="GO:0003700">
    <property type="term" value="F:DNA-binding transcription factor activity"/>
    <property type="evidence" value="ECO:0007669"/>
    <property type="project" value="InterPro"/>
</dbReference>
<dbReference type="RefSeq" id="WP_378015217.1">
    <property type="nucleotide sequence ID" value="NZ_JBHSBE010000028.1"/>
</dbReference>
<dbReference type="Gene3D" id="1.10.10.10">
    <property type="entry name" value="Winged helix-like DNA-binding domain superfamily/Winged helix DNA-binding domain"/>
    <property type="match status" value="1"/>
</dbReference>
<dbReference type="Pfam" id="PF03466">
    <property type="entry name" value="LysR_substrate"/>
    <property type="match status" value="1"/>
</dbReference>
<feature type="domain" description="HTH lysR-type" evidence="5">
    <location>
        <begin position="8"/>
        <end position="65"/>
    </location>
</feature>
<dbReference type="Gene3D" id="3.40.190.10">
    <property type="entry name" value="Periplasmic binding protein-like II"/>
    <property type="match status" value="2"/>
</dbReference>
<dbReference type="InterPro" id="IPR036390">
    <property type="entry name" value="WH_DNA-bd_sf"/>
</dbReference>
<dbReference type="SUPFAM" id="SSF46785">
    <property type="entry name" value="Winged helix' DNA-binding domain"/>
    <property type="match status" value="1"/>
</dbReference>
<dbReference type="GO" id="GO:0003677">
    <property type="term" value="F:DNA binding"/>
    <property type="evidence" value="ECO:0007669"/>
    <property type="project" value="UniProtKB-KW"/>
</dbReference>
<keyword evidence="3" id="KW-0238">DNA-binding</keyword>
<sequence length="306" mass="32803">MRQTHMNLDLNLLTALDALLEEGSVGGAARRLHLSEPAASRALGRIRAAIGDPILVRSGRQMVLTPRAQELRTEVHALVERARAVFTRPGPPDPAALQRVFTVLADDVAIALGPELLARVRAEAPGVSLRFLGQDATSEGVAQLRDGQADLDIGVIEDAPPEIVVEPLFTDRMAAIVRADHPLTSGELTPERYAAATHVSASRRGKLTGPIDDRLAELDLTRQVAMAVPTFGAALIVVARTDLVGLMPARLGHRAVQALGLVALKPPLDLPPKEIAMAWHQRYDADGAHAWLRAQIRSTVATLTTD</sequence>
<keyword evidence="7" id="KW-1185">Reference proteome</keyword>
<protein>
    <submittedName>
        <fullName evidence="6">LysR family transcriptional regulator</fullName>
    </submittedName>
</protein>
<dbReference type="InterPro" id="IPR036388">
    <property type="entry name" value="WH-like_DNA-bd_sf"/>
</dbReference>